<dbReference type="Proteomes" id="UP000541033">
    <property type="component" value="Unassembled WGS sequence"/>
</dbReference>
<evidence type="ECO:0000256" key="7">
    <source>
        <dbReference type="SAM" id="Phobius"/>
    </source>
</evidence>
<organism evidence="9 10">
    <name type="scientific">Lysinibacter cavernae</name>
    <dbReference type="NCBI Taxonomy" id="1640652"/>
    <lineage>
        <taxon>Bacteria</taxon>
        <taxon>Bacillati</taxon>
        <taxon>Actinomycetota</taxon>
        <taxon>Actinomycetes</taxon>
        <taxon>Micrococcales</taxon>
        <taxon>Microbacteriaceae</taxon>
        <taxon>Lysinibacter</taxon>
    </lineage>
</organism>
<evidence type="ECO:0000256" key="2">
    <source>
        <dbReference type="ARBA" id="ARBA00007362"/>
    </source>
</evidence>
<gene>
    <name evidence="9" type="ORF">FHX76_002194</name>
</gene>
<dbReference type="GO" id="GO:0005886">
    <property type="term" value="C:plasma membrane"/>
    <property type="evidence" value="ECO:0007669"/>
    <property type="project" value="UniProtKB-SubCell"/>
</dbReference>
<keyword evidence="5 7" id="KW-1133">Transmembrane helix</keyword>
<dbReference type="SUPFAM" id="SSF103481">
    <property type="entry name" value="Multidrug resistance efflux transporter EmrE"/>
    <property type="match status" value="2"/>
</dbReference>
<keyword evidence="4 7" id="KW-0812">Transmembrane</keyword>
<protein>
    <submittedName>
        <fullName evidence="9">Inner membrane transporter RhtA</fullName>
    </submittedName>
</protein>
<evidence type="ECO:0000256" key="1">
    <source>
        <dbReference type="ARBA" id="ARBA00004651"/>
    </source>
</evidence>
<feature type="transmembrane region" description="Helical" evidence="7">
    <location>
        <begin position="269"/>
        <end position="289"/>
    </location>
</feature>
<name>A0A7X5R260_9MICO</name>
<evidence type="ECO:0000313" key="10">
    <source>
        <dbReference type="Proteomes" id="UP000541033"/>
    </source>
</evidence>
<reference evidence="9 10" key="1">
    <citation type="submission" date="2020-02" db="EMBL/GenBank/DDBJ databases">
        <title>Sequencing the genomes of 1000 actinobacteria strains.</title>
        <authorList>
            <person name="Klenk H.-P."/>
        </authorList>
    </citation>
    <scope>NUCLEOTIDE SEQUENCE [LARGE SCALE GENOMIC DNA]</scope>
    <source>
        <strain evidence="9 10">DSM 27960</strain>
    </source>
</reference>
<evidence type="ECO:0000256" key="4">
    <source>
        <dbReference type="ARBA" id="ARBA00022692"/>
    </source>
</evidence>
<evidence type="ECO:0000313" key="9">
    <source>
        <dbReference type="EMBL" id="NIH54298.1"/>
    </source>
</evidence>
<evidence type="ECO:0000256" key="3">
    <source>
        <dbReference type="ARBA" id="ARBA00022475"/>
    </source>
</evidence>
<feature type="transmembrane region" description="Helical" evidence="7">
    <location>
        <begin position="105"/>
        <end position="125"/>
    </location>
</feature>
<evidence type="ECO:0000256" key="6">
    <source>
        <dbReference type="ARBA" id="ARBA00023136"/>
    </source>
</evidence>
<proteinExistence type="inferred from homology"/>
<keyword evidence="6 7" id="KW-0472">Membrane</keyword>
<comment type="caution">
    <text evidence="9">The sequence shown here is derived from an EMBL/GenBank/DDBJ whole genome shotgun (WGS) entry which is preliminary data.</text>
</comment>
<comment type="subcellular location">
    <subcellularLocation>
        <location evidence="1">Cell membrane</location>
        <topology evidence="1">Multi-pass membrane protein</topology>
    </subcellularLocation>
</comment>
<dbReference type="PANTHER" id="PTHR42920">
    <property type="entry name" value="OS03G0707200 PROTEIN-RELATED"/>
    <property type="match status" value="1"/>
</dbReference>
<feature type="transmembrane region" description="Helical" evidence="7">
    <location>
        <begin position="71"/>
        <end position="93"/>
    </location>
</feature>
<feature type="domain" description="EamA" evidence="8">
    <location>
        <begin position="179"/>
        <end position="311"/>
    </location>
</feature>
<dbReference type="PANTHER" id="PTHR42920:SF11">
    <property type="entry name" value="INNER MEMBRANE PROTEIN YTFF"/>
    <property type="match status" value="1"/>
</dbReference>
<keyword evidence="3" id="KW-1003">Cell membrane</keyword>
<feature type="transmembrane region" description="Helical" evidence="7">
    <location>
        <begin position="295"/>
        <end position="314"/>
    </location>
</feature>
<feature type="transmembrane region" description="Helical" evidence="7">
    <location>
        <begin position="154"/>
        <end position="172"/>
    </location>
</feature>
<feature type="transmembrane region" description="Helical" evidence="7">
    <location>
        <begin position="237"/>
        <end position="257"/>
    </location>
</feature>
<feature type="transmembrane region" description="Helical" evidence="7">
    <location>
        <begin position="131"/>
        <end position="149"/>
    </location>
</feature>
<evidence type="ECO:0000259" key="8">
    <source>
        <dbReference type="Pfam" id="PF00892"/>
    </source>
</evidence>
<dbReference type="Pfam" id="PF00892">
    <property type="entry name" value="EamA"/>
    <property type="match status" value="1"/>
</dbReference>
<keyword evidence="10" id="KW-1185">Reference proteome</keyword>
<dbReference type="InterPro" id="IPR000620">
    <property type="entry name" value="EamA_dom"/>
</dbReference>
<dbReference type="RefSeq" id="WP_167150691.1">
    <property type="nucleotide sequence ID" value="NZ_JAAMOX010000002.1"/>
</dbReference>
<comment type="similarity">
    <text evidence="2">Belongs to the EamA transporter family.</text>
</comment>
<evidence type="ECO:0000256" key="5">
    <source>
        <dbReference type="ARBA" id="ARBA00022989"/>
    </source>
</evidence>
<feature type="transmembrane region" description="Helical" evidence="7">
    <location>
        <begin position="209"/>
        <end position="231"/>
    </location>
</feature>
<dbReference type="EMBL" id="JAAMOX010000002">
    <property type="protein sequence ID" value="NIH54298.1"/>
    <property type="molecule type" value="Genomic_DNA"/>
</dbReference>
<sequence>MSAAENIINPATGVDAAAFVAGDLDHAAQTRAAEAARYASPKEQVIGVATMIGTASSNQVGAAIGAMAFPFIGPFGVVAVRQFTAAIVLMSVARPKLRTFTWSQWWPVLLLAVVLGTMNLTLYVAIDRLGLGMAVTLEFLGPLGVALFAGRSRLTLLCGAIAATGVVVLTAPGPTTDVIGLSVGLVSALCWASYILLNRVIGRRMPGVQGAAAASLVSSIFFIPVFIIVMLHAPFTIAALGLAVVAGIMCSAIPFAADLITLRRVPTHVFGIFMSINPFLAAVSGAVLLHQMLGLHEWIGMGLIIVANIMAVLLSRRSAALSARGGASGPRRSILPFSGKGTVSARAVSIRPKP</sequence>
<dbReference type="InterPro" id="IPR037185">
    <property type="entry name" value="EmrE-like"/>
</dbReference>
<feature type="transmembrane region" description="Helical" evidence="7">
    <location>
        <begin position="178"/>
        <end position="197"/>
    </location>
</feature>
<dbReference type="AlphaFoldDB" id="A0A7X5R260"/>
<dbReference type="InterPro" id="IPR051258">
    <property type="entry name" value="Diverse_Substrate_Transporter"/>
</dbReference>
<accession>A0A7X5R260</accession>